<dbReference type="AlphaFoldDB" id="A0A9K3HWP8"/>
<organism evidence="1 2">
    <name type="scientific">Helianthus annuus</name>
    <name type="common">Common sunflower</name>
    <dbReference type="NCBI Taxonomy" id="4232"/>
    <lineage>
        <taxon>Eukaryota</taxon>
        <taxon>Viridiplantae</taxon>
        <taxon>Streptophyta</taxon>
        <taxon>Embryophyta</taxon>
        <taxon>Tracheophyta</taxon>
        <taxon>Spermatophyta</taxon>
        <taxon>Magnoliopsida</taxon>
        <taxon>eudicotyledons</taxon>
        <taxon>Gunneridae</taxon>
        <taxon>Pentapetalae</taxon>
        <taxon>asterids</taxon>
        <taxon>campanulids</taxon>
        <taxon>Asterales</taxon>
        <taxon>Asteraceae</taxon>
        <taxon>Asteroideae</taxon>
        <taxon>Heliantheae alliance</taxon>
        <taxon>Heliantheae</taxon>
        <taxon>Helianthus</taxon>
    </lineage>
</organism>
<comment type="caution">
    <text evidence="1">The sequence shown here is derived from an EMBL/GenBank/DDBJ whole genome shotgun (WGS) entry which is preliminary data.</text>
</comment>
<evidence type="ECO:0000313" key="2">
    <source>
        <dbReference type="Proteomes" id="UP000215914"/>
    </source>
</evidence>
<dbReference type="Proteomes" id="UP000215914">
    <property type="component" value="Unassembled WGS sequence"/>
</dbReference>
<evidence type="ECO:0000313" key="1">
    <source>
        <dbReference type="EMBL" id="KAF5785938.1"/>
    </source>
</evidence>
<reference evidence="1" key="2">
    <citation type="submission" date="2020-06" db="EMBL/GenBank/DDBJ databases">
        <title>Helianthus annuus Genome sequencing and assembly Release 2.</title>
        <authorList>
            <person name="Gouzy J."/>
            <person name="Langlade N."/>
            <person name="Munos S."/>
        </authorList>
    </citation>
    <scope>NUCLEOTIDE SEQUENCE</scope>
    <source>
        <tissue evidence="1">Leaves</tissue>
    </source>
</reference>
<reference evidence="1" key="1">
    <citation type="journal article" date="2017" name="Nature">
        <title>The sunflower genome provides insights into oil metabolism, flowering and Asterid evolution.</title>
        <authorList>
            <person name="Badouin H."/>
            <person name="Gouzy J."/>
            <person name="Grassa C.J."/>
            <person name="Murat F."/>
            <person name="Staton S.E."/>
            <person name="Cottret L."/>
            <person name="Lelandais-Briere C."/>
            <person name="Owens G.L."/>
            <person name="Carrere S."/>
            <person name="Mayjonade B."/>
            <person name="Legrand L."/>
            <person name="Gill N."/>
            <person name="Kane N.C."/>
            <person name="Bowers J.E."/>
            <person name="Hubner S."/>
            <person name="Bellec A."/>
            <person name="Berard A."/>
            <person name="Berges H."/>
            <person name="Blanchet N."/>
            <person name="Boniface M.C."/>
            <person name="Brunel D."/>
            <person name="Catrice O."/>
            <person name="Chaidir N."/>
            <person name="Claudel C."/>
            <person name="Donnadieu C."/>
            <person name="Faraut T."/>
            <person name="Fievet G."/>
            <person name="Helmstetter N."/>
            <person name="King M."/>
            <person name="Knapp S.J."/>
            <person name="Lai Z."/>
            <person name="Le Paslier M.C."/>
            <person name="Lippi Y."/>
            <person name="Lorenzon L."/>
            <person name="Mandel J.R."/>
            <person name="Marage G."/>
            <person name="Marchand G."/>
            <person name="Marquand E."/>
            <person name="Bret-Mestries E."/>
            <person name="Morien E."/>
            <person name="Nambeesan S."/>
            <person name="Nguyen T."/>
            <person name="Pegot-Espagnet P."/>
            <person name="Pouilly N."/>
            <person name="Raftis F."/>
            <person name="Sallet E."/>
            <person name="Schiex T."/>
            <person name="Thomas J."/>
            <person name="Vandecasteele C."/>
            <person name="Vares D."/>
            <person name="Vear F."/>
            <person name="Vautrin S."/>
            <person name="Crespi M."/>
            <person name="Mangin B."/>
            <person name="Burke J.M."/>
            <person name="Salse J."/>
            <person name="Munos S."/>
            <person name="Vincourt P."/>
            <person name="Rieseberg L.H."/>
            <person name="Langlade N.B."/>
        </authorList>
    </citation>
    <scope>NUCLEOTIDE SEQUENCE</scope>
    <source>
        <tissue evidence="1">Leaves</tissue>
    </source>
</reference>
<proteinExistence type="predicted"/>
<protein>
    <submittedName>
        <fullName evidence="1">Uncharacterized protein</fullName>
    </submittedName>
</protein>
<name>A0A9K3HWP8_HELAN</name>
<dbReference type="EMBL" id="MNCJ02000325">
    <property type="protein sequence ID" value="KAF5785938.1"/>
    <property type="molecule type" value="Genomic_DNA"/>
</dbReference>
<keyword evidence="2" id="KW-1185">Reference proteome</keyword>
<sequence>MPESSPVVFDDRYGFAPVSKRFIRRMLVWNIEVVTKKIFQHHCSSLAGELIGKRNGSLGRCRRNKWRV</sequence>
<dbReference type="Gramene" id="mRNA:HanXRQr2_Chr10g0434721">
    <property type="protein sequence ID" value="CDS:HanXRQr2_Chr10g0434721.1"/>
    <property type="gene ID" value="HanXRQr2_Chr10g0434721"/>
</dbReference>
<accession>A0A9K3HWP8</accession>
<gene>
    <name evidence="1" type="ORF">HanXRQr2_Chr10g0434721</name>
</gene>